<proteinExistence type="inferred from homology"/>
<keyword evidence="8" id="KW-1185">Reference proteome</keyword>
<dbReference type="RefSeq" id="XP_003678763.1">
    <property type="nucleotide sequence ID" value="XM_003678715.1"/>
</dbReference>
<dbReference type="InterPro" id="IPR019435">
    <property type="entry name" value="Vel1-like"/>
</dbReference>
<evidence type="ECO:0000256" key="6">
    <source>
        <dbReference type="SAM" id="SignalP"/>
    </source>
</evidence>
<evidence type="ECO:0000256" key="1">
    <source>
        <dbReference type="ARBA" id="ARBA00004514"/>
    </source>
</evidence>
<sequence length="208" mass="22936">MQFHPIWTFISLTFSVAAAVRFDLTNVTCTDLHGVHCGTYALKVADVDGAFLGQKTFVGADVLATGAEDAWGRFLSQETRFLPRLTTVGTNETKNFSPFYFTTNHETCNPQSIEDSMIPFVNTITNEIQFDAWAYTAMNVSVPTGLANQLFNATDYGVQVAQCYNGIASELLDAPTVNIFDKDEVLPSYCSPIKLEAVCPIYVTPLFE</sequence>
<name>G8ZLQ8_TORDE</name>
<dbReference type="OrthoDB" id="4039163at2759"/>
<dbReference type="InParanoid" id="G8ZLQ8"/>
<evidence type="ECO:0000313" key="8">
    <source>
        <dbReference type="Proteomes" id="UP000005627"/>
    </source>
</evidence>
<organism evidence="7 8">
    <name type="scientific">Torulaspora delbrueckii</name>
    <name type="common">Yeast</name>
    <name type="synonym">Candida colliculosa</name>
    <dbReference type="NCBI Taxonomy" id="4950"/>
    <lineage>
        <taxon>Eukaryota</taxon>
        <taxon>Fungi</taxon>
        <taxon>Dikarya</taxon>
        <taxon>Ascomycota</taxon>
        <taxon>Saccharomycotina</taxon>
        <taxon>Saccharomycetes</taxon>
        <taxon>Saccharomycetales</taxon>
        <taxon>Saccharomycetaceae</taxon>
        <taxon>Torulaspora</taxon>
    </lineage>
</organism>
<feature type="chain" id="PRO_5003519570" evidence="6">
    <location>
        <begin position="20"/>
        <end position="208"/>
    </location>
</feature>
<dbReference type="eggNOG" id="ENOG502RZUS">
    <property type="taxonomic scope" value="Eukaryota"/>
</dbReference>
<keyword evidence="5" id="KW-0862">Zinc</keyword>
<dbReference type="GeneID" id="11502972"/>
<keyword evidence="3" id="KW-0963">Cytoplasm</keyword>
<dbReference type="Proteomes" id="UP000005627">
    <property type="component" value="Chromosome 1"/>
</dbReference>
<comment type="similarity">
    <text evidence="2">Belongs to the VEL1 family.</text>
</comment>
<evidence type="ECO:0000256" key="3">
    <source>
        <dbReference type="ARBA" id="ARBA00022490"/>
    </source>
</evidence>
<evidence type="ECO:0000256" key="2">
    <source>
        <dbReference type="ARBA" id="ARBA00010293"/>
    </source>
</evidence>
<dbReference type="Pfam" id="PF10339">
    <property type="entry name" value="Vel1p"/>
    <property type="match status" value="1"/>
</dbReference>
<dbReference type="AlphaFoldDB" id="G8ZLQ8"/>
<dbReference type="EMBL" id="HE616742">
    <property type="protein sequence ID" value="CCE89552.1"/>
    <property type="molecule type" value="Genomic_DNA"/>
</dbReference>
<comment type="subcellular location">
    <subcellularLocation>
        <location evidence="1">Cytoplasm</location>
        <location evidence="1">Cytosol</location>
    </subcellularLocation>
</comment>
<dbReference type="GO" id="GO:0005829">
    <property type="term" value="C:cytosol"/>
    <property type="evidence" value="ECO:0007669"/>
    <property type="project" value="UniProtKB-SubCell"/>
</dbReference>
<keyword evidence="4 6" id="KW-0732">Signal</keyword>
<feature type="signal peptide" evidence="6">
    <location>
        <begin position="1"/>
        <end position="19"/>
    </location>
</feature>
<reference evidence="7 8" key="1">
    <citation type="journal article" date="2011" name="Proc. Natl. Acad. Sci. U.S.A.">
        <title>Evolutionary erosion of yeast sex chromosomes by mating-type switching accidents.</title>
        <authorList>
            <person name="Gordon J.L."/>
            <person name="Armisen D."/>
            <person name="Proux-Wera E."/>
            <person name="Oheigeartaigh S.S."/>
            <person name="Byrne K.P."/>
            <person name="Wolfe K.H."/>
        </authorList>
    </citation>
    <scope>NUCLEOTIDE SEQUENCE [LARGE SCALE GENOMIC DNA]</scope>
    <source>
        <strain evidence="8">ATCC 10662 / CBS 1146 / NBRC 0425 / NCYC 2629 / NRRL Y-866</strain>
    </source>
</reference>
<dbReference type="KEGG" id="tdl:TDEL_0A02200"/>
<protein>
    <submittedName>
        <fullName evidence="7">Uncharacterized protein</fullName>
    </submittedName>
</protein>
<evidence type="ECO:0000256" key="5">
    <source>
        <dbReference type="ARBA" id="ARBA00022833"/>
    </source>
</evidence>
<dbReference type="HOGENOM" id="CLU_1349595_0_0_1"/>
<accession>G8ZLQ8</accession>
<gene>
    <name evidence="7" type="primary">TDEL0A02200</name>
    <name evidence="7" type="ORF">TDEL_0A02200</name>
</gene>
<evidence type="ECO:0000313" key="7">
    <source>
        <dbReference type="EMBL" id="CCE89552.1"/>
    </source>
</evidence>
<evidence type="ECO:0000256" key="4">
    <source>
        <dbReference type="ARBA" id="ARBA00022729"/>
    </source>
</evidence>
<dbReference type="FunCoup" id="G8ZLQ8">
    <property type="interactions" value="38"/>
</dbReference>